<reference evidence="4" key="2">
    <citation type="submission" date="2025-08" db="UniProtKB">
        <authorList>
            <consortium name="Ensembl"/>
        </authorList>
    </citation>
    <scope>IDENTIFICATION</scope>
</reference>
<evidence type="ECO:0000313" key="4">
    <source>
        <dbReference type="Ensembl" id="ENSCPVP00000000089.2"/>
    </source>
</evidence>
<feature type="region of interest" description="Disordered" evidence="1">
    <location>
        <begin position="311"/>
        <end position="336"/>
    </location>
</feature>
<feature type="chain" id="PRO_5043994753" evidence="3">
    <location>
        <begin position="20"/>
        <end position="336"/>
    </location>
</feature>
<dbReference type="Proteomes" id="UP000694382">
    <property type="component" value="Chromosome 1"/>
</dbReference>
<evidence type="ECO:0000256" key="2">
    <source>
        <dbReference type="SAM" id="Phobius"/>
    </source>
</evidence>
<dbReference type="GO" id="GO:0005886">
    <property type="term" value="C:plasma membrane"/>
    <property type="evidence" value="ECO:0007669"/>
    <property type="project" value="TreeGrafter"/>
</dbReference>
<dbReference type="InterPro" id="IPR036116">
    <property type="entry name" value="FN3_sf"/>
</dbReference>
<dbReference type="SUPFAM" id="SSF49265">
    <property type="entry name" value="Fibronectin type III"/>
    <property type="match status" value="2"/>
</dbReference>
<keyword evidence="5" id="KW-1185">Reference proteome</keyword>
<sequence>MAAALRAALCSGFLLLVSGMVPEPRNVRITSVNLHSTLQWDAPRFPRGNLTYTVQSKSIYYPGDTFETLGTELRLPWCDVSSLSPYGSYVLRLRAEAGELHSSWVTLTFKPMDDTSIGAPEVRLRSEQGALHVDLSGPFAELGQDRWPLRLYYGSWSYRILYWRKGSTDTDPASASRVAQVDTRHSSEILAQLEPWTVYCVRVQALIPEWNKTGQLSRELCEQTTHNGVTPVWIIMTVLVGSMLVVGTAVTVCFFSSFYLYRLIKHVFCPSYLFPEHLKEFLSKPPGAPQPFPPREELLVCDKLTVISEQSQSLPEGAGDGPSRTPELPQHSAQGD</sequence>
<name>A0A8C3M9H9_GEOPR</name>
<dbReference type="InterPro" id="IPR003961">
    <property type="entry name" value="FN3_dom"/>
</dbReference>
<dbReference type="AlphaFoldDB" id="A0A8C3M9H9"/>
<dbReference type="InterPro" id="IPR050650">
    <property type="entry name" value="Type-II_Cytokine-TF_Rcpt"/>
</dbReference>
<dbReference type="Pfam" id="PF01108">
    <property type="entry name" value="Tissue_fac"/>
    <property type="match status" value="1"/>
</dbReference>
<evidence type="ECO:0000256" key="3">
    <source>
        <dbReference type="SAM" id="SignalP"/>
    </source>
</evidence>
<keyword evidence="2" id="KW-0812">Transmembrane</keyword>
<dbReference type="InterPro" id="IPR013783">
    <property type="entry name" value="Ig-like_fold"/>
</dbReference>
<dbReference type="PROSITE" id="PS50853">
    <property type="entry name" value="FN3"/>
    <property type="match status" value="1"/>
</dbReference>
<keyword evidence="2" id="KW-1133">Transmembrane helix</keyword>
<dbReference type="Ensembl" id="ENSCPVT00000000091.2">
    <property type="protein sequence ID" value="ENSCPVP00000000089.2"/>
    <property type="gene ID" value="ENSCPVG00000000061.2"/>
</dbReference>
<protein>
    <submittedName>
        <fullName evidence="4">Uncharacterized protein</fullName>
    </submittedName>
</protein>
<dbReference type="PANTHER" id="PTHR20859:SF50">
    <property type="entry name" value="INTERLEUKIN-10 RECEPTOR SUBUNIT BETA"/>
    <property type="match status" value="1"/>
</dbReference>
<keyword evidence="2" id="KW-0472">Membrane</keyword>
<evidence type="ECO:0000256" key="1">
    <source>
        <dbReference type="SAM" id="MobiDB-lite"/>
    </source>
</evidence>
<dbReference type="GO" id="GO:0004920">
    <property type="term" value="F:interleukin-10 receptor activity"/>
    <property type="evidence" value="ECO:0007669"/>
    <property type="project" value="TreeGrafter"/>
</dbReference>
<dbReference type="Pfam" id="PF09294">
    <property type="entry name" value="Interfer-bind"/>
    <property type="match status" value="1"/>
</dbReference>
<dbReference type="Gene3D" id="2.60.40.10">
    <property type="entry name" value="Immunoglobulins"/>
    <property type="match status" value="2"/>
</dbReference>
<feature type="transmembrane region" description="Helical" evidence="2">
    <location>
        <begin position="232"/>
        <end position="261"/>
    </location>
</feature>
<dbReference type="InterPro" id="IPR015373">
    <property type="entry name" value="Interferon/interleukin_rcp_dom"/>
</dbReference>
<organism evidence="4 5">
    <name type="scientific">Geospiza parvula</name>
    <name type="common">Small tree-finch</name>
    <name type="synonym">Camarhynchus parvulus</name>
    <dbReference type="NCBI Taxonomy" id="87175"/>
    <lineage>
        <taxon>Eukaryota</taxon>
        <taxon>Metazoa</taxon>
        <taxon>Chordata</taxon>
        <taxon>Craniata</taxon>
        <taxon>Vertebrata</taxon>
        <taxon>Euteleostomi</taxon>
        <taxon>Archelosauria</taxon>
        <taxon>Archosauria</taxon>
        <taxon>Dinosauria</taxon>
        <taxon>Saurischia</taxon>
        <taxon>Theropoda</taxon>
        <taxon>Coelurosauria</taxon>
        <taxon>Aves</taxon>
        <taxon>Neognathae</taxon>
        <taxon>Neoaves</taxon>
        <taxon>Telluraves</taxon>
        <taxon>Australaves</taxon>
        <taxon>Passeriformes</taxon>
        <taxon>Thraupidae</taxon>
        <taxon>Camarhynchus</taxon>
    </lineage>
</organism>
<accession>A0A8C3M9H9</accession>
<accession>A0A8U8AVS1</accession>
<evidence type="ECO:0000313" key="5">
    <source>
        <dbReference type="Proteomes" id="UP000694382"/>
    </source>
</evidence>
<dbReference type="SMART" id="SM00060">
    <property type="entry name" value="FN3"/>
    <property type="match status" value="2"/>
</dbReference>
<dbReference type="PANTHER" id="PTHR20859">
    <property type="entry name" value="INTERFERON/INTERLEUKIN RECEPTOR"/>
    <property type="match status" value="1"/>
</dbReference>
<dbReference type="CDD" id="cd00063">
    <property type="entry name" value="FN3"/>
    <property type="match status" value="1"/>
</dbReference>
<reference evidence="4" key="3">
    <citation type="submission" date="2025-09" db="UniProtKB">
        <authorList>
            <consortium name="Ensembl"/>
        </authorList>
    </citation>
    <scope>IDENTIFICATION</scope>
</reference>
<reference evidence="4" key="1">
    <citation type="submission" date="2020-02" db="EMBL/GenBank/DDBJ databases">
        <authorList>
            <person name="Enbody D E."/>
            <person name="Pettersson E M."/>
        </authorList>
    </citation>
    <scope>NUCLEOTIDE SEQUENCE [LARGE SCALE GENOMIC DNA]</scope>
</reference>
<feature type="signal peptide" evidence="3">
    <location>
        <begin position="1"/>
        <end position="19"/>
    </location>
</feature>
<keyword evidence="3" id="KW-0732">Signal</keyword>
<proteinExistence type="predicted"/>